<dbReference type="Proteomes" id="UP001521184">
    <property type="component" value="Unassembled WGS sequence"/>
</dbReference>
<evidence type="ECO:0000256" key="1">
    <source>
        <dbReference type="SAM" id="SignalP"/>
    </source>
</evidence>
<dbReference type="PANTHER" id="PTHR40845:SF1">
    <property type="match status" value="1"/>
</dbReference>
<dbReference type="PANTHER" id="PTHR40845">
    <property type="match status" value="1"/>
</dbReference>
<feature type="chain" id="PRO_5045403707" description="DUF7888 domain-containing protein" evidence="1">
    <location>
        <begin position="17"/>
        <end position="138"/>
    </location>
</feature>
<gene>
    <name evidence="3" type="ORF">SLS58_005228</name>
</gene>
<evidence type="ECO:0000313" key="3">
    <source>
        <dbReference type="EMBL" id="KAL1642724.1"/>
    </source>
</evidence>
<organism evidence="3 4">
    <name type="scientific">Diplodia intermedia</name>
    <dbReference type="NCBI Taxonomy" id="856260"/>
    <lineage>
        <taxon>Eukaryota</taxon>
        <taxon>Fungi</taxon>
        <taxon>Dikarya</taxon>
        <taxon>Ascomycota</taxon>
        <taxon>Pezizomycotina</taxon>
        <taxon>Dothideomycetes</taxon>
        <taxon>Dothideomycetes incertae sedis</taxon>
        <taxon>Botryosphaeriales</taxon>
        <taxon>Botryosphaeriaceae</taxon>
        <taxon>Diplodia</taxon>
    </lineage>
</organism>
<name>A0ABR3TRA9_9PEZI</name>
<evidence type="ECO:0000259" key="2">
    <source>
        <dbReference type="Pfam" id="PF25411"/>
    </source>
</evidence>
<feature type="domain" description="DUF7888" evidence="2">
    <location>
        <begin position="3"/>
        <end position="137"/>
    </location>
</feature>
<evidence type="ECO:0000313" key="4">
    <source>
        <dbReference type="Proteomes" id="UP001521184"/>
    </source>
</evidence>
<reference evidence="3 4" key="1">
    <citation type="journal article" date="2023" name="Plant Dis.">
        <title>First Report of Diplodia intermedia Causing Canker and Dieback Diseases on Apple Trees in Canada.</title>
        <authorList>
            <person name="Ellouze W."/>
            <person name="Ilyukhin E."/>
            <person name="Sulman M."/>
            <person name="Ali S."/>
        </authorList>
    </citation>
    <scope>NUCLEOTIDE SEQUENCE [LARGE SCALE GENOMIC DNA]</scope>
    <source>
        <strain evidence="3 4">M45-28</strain>
    </source>
</reference>
<dbReference type="EMBL" id="JAKEKT020000031">
    <property type="protein sequence ID" value="KAL1642724.1"/>
    <property type="molecule type" value="Genomic_DNA"/>
</dbReference>
<dbReference type="InterPro" id="IPR057210">
    <property type="entry name" value="DUF7888"/>
</dbReference>
<proteinExistence type="predicted"/>
<keyword evidence="4" id="KW-1185">Reference proteome</keyword>
<feature type="signal peptide" evidence="1">
    <location>
        <begin position="1"/>
        <end position="16"/>
    </location>
</feature>
<keyword evidence="1" id="KW-0732">Signal</keyword>
<dbReference type="Pfam" id="PF25411">
    <property type="entry name" value="DUF7888"/>
    <property type="match status" value="1"/>
</dbReference>
<accession>A0ABR3TRA9</accession>
<protein>
    <recommendedName>
        <fullName evidence="2">DUF7888 domain-containing protein</fullName>
    </recommendedName>
</protein>
<comment type="caution">
    <text evidence="3">The sequence shown here is derived from an EMBL/GenBank/DDBJ whole genome shotgun (WGS) entry which is preliminary data.</text>
</comment>
<sequence>MASAVAVTILTGAASAVITAAINQVAPTIANLGKWDEAREAFTQETVKAMWENRSSETYGAAVCYNMGYEVSNTDLMYEKTSVKLELELLHTDYDCFYMNGPDNHFWSQGDGGYVNLAIYHDDSKCWFDDNTSDLYCP</sequence>